<name>A0A4Z2IQH8_9TELE</name>
<keyword evidence="2" id="KW-1185">Reference proteome</keyword>
<dbReference type="Proteomes" id="UP000314294">
    <property type="component" value="Unassembled WGS sequence"/>
</dbReference>
<protein>
    <submittedName>
        <fullName evidence="1">Uncharacterized protein</fullName>
    </submittedName>
</protein>
<organism evidence="1 2">
    <name type="scientific">Liparis tanakae</name>
    <name type="common">Tanaka's snailfish</name>
    <dbReference type="NCBI Taxonomy" id="230148"/>
    <lineage>
        <taxon>Eukaryota</taxon>
        <taxon>Metazoa</taxon>
        <taxon>Chordata</taxon>
        <taxon>Craniata</taxon>
        <taxon>Vertebrata</taxon>
        <taxon>Euteleostomi</taxon>
        <taxon>Actinopterygii</taxon>
        <taxon>Neopterygii</taxon>
        <taxon>Teleostei</taxon>
        <taxon>Neoteleostei</taxon>
        <taxon>Acanthomorphata</taxon>
        <taxon>Eupercaria</taxon>
        <taxon>Perciformes</taxon>
        <taxon>Cottioidei</taxon>
        <taxon>Cottales</taxon>
        <taxon>Liparidae</taxon>
        <taxon>Liparis</taxon>
    </lineage>
</organism>
<gene>
    <name evidence="1" type="ORF">EYF80_010286</name>
</gene>
<proteinExistence type="predicted"/>
<comment type="caution">
    <text evidence="1">The sequence shown here is derived from an EMBL/GenBank/DDBJ whole genome shotgun (WGS) entry which is preliminary data.</text>
</comment>
<dbReference type="AlphaFoldDB" id="A0A4Z2IQH8"/>
<sequence>MKLPLRLKDFRLQHYESGTSKRCYCVHNIIVRLVLIQQRRDSNDARSNSRADWPELRDYRHKVEIFQLGAKIAVLKTRRPKRAARKNIATIAATHVCTLTFHGIRSREKIALLLV</sequence>
<accession>A0A4Z2IQH8</accession>
<dbReference type="EMBL" id="SRLO01000064">
    <property type="protein sequence ID" value="TNN79472.1"/>
    <property type="molecule type" value="Genomic_DNA"/>
</dbReference>
<reference evidence="1 2" key="1">
    <citation type="submission" date="2019-03" db="EMBL/GenBank/DDBJ databases">
        <title>First draft genome of Liparis tanakae, snailfish: a comprehensive survey of snailfish specific genes.</title>
        <authorList>
            <person name="Kim W."/>
            <person name="Song I."/>
            <person name="Jeong J.-H."/>
            <person name="Kim D."/>
            <person name="Kim S."/>
            <person name="Ryu S."/>
            <person name="Song J.Y."/>
            <person name="Lee S.K."/>
        </authorList>
    </citation>
    <scope>NUCLEOTIDE SEQUENCE [LARGE SCALE GENOMIC DNA]</scope>
    <source>
        <tissue evidence="1">Muscle</tissue>
    </source>
</reference>
<evidence type="ECO:0000313" key="1">
    <source>
        <dbReference type="EMBL" id="TNN79472.1"/>
    </source>
</evidence>
<evidence type="ECO:0000313" key="2">
    <source>
        <dbReference type="Proteomes" id="UP000314294"/>
    </source>
</evidence>